<protein>
    <submittedName>
        <fullName evidence="1">Uncharacterized protein</fullName>
    </submittedName>
</protein>
<keyword evidence="2" id="KW-1185">Reference proteome</keyword>
<evidence type="ECO:0000313" key="1">
    <source>
        <dbReference type="EMBL" id="SDI13093.1"/>
    </source>
</evidence>
<dbReference type="AlphaFoldDB" id="A0A1G8I2I8"/>
<name>A0A1G8I2I8_9BACI</name>
<organism evidence="1 2">
    <name type="scientific">Alteribacillus bidgolensis</name>
    <dbReference type="NCBI Taxonomy" id="930129"/>
    <lineage>
        <taxon>Bacteria</taxon>
        <taxon>Bacillati</taxon>
        <taxon>Bacillota</taxon>
        <taxon>Bacilli</taxon>
        <taxon>Bacillales</taxon>
        <taxon>Bacillaceae</taxon>
        <taxon>Alteribacillus</taxon>
    </lineage>
</organism>
<reference evidence="1 2" key="1">
    <citation type="submission" date="2016-10" db="EMBL/GenBank/DDBJ databases">
        <authorList>
            <person name="de Groot N.N."/>
        </authorList>
    </citation>
    <scope>NUCLEOTIDE SEQUENCE [LARGE SCALE GENOMIC DNA]</scope>
    <source>
        <strain evidence="2">P4B,CCM 7963,CECT 7998,DSM 25260,IBRC-M 10614,KCTC 13821</strain>
    </source>
</reference>
<dbReference type="Proteomes" id="UP000199017">
    <property type="component" value="Unassembled WGS sequence"/>
</dbReference>
<proteinExistence type="predicted"/>
<gene>
    <name evidence="1" type="ORF">SAMN05216352_10513</name>
</gene>
<sequence>MAKELVNYQSSVPTNFNDSISRSVSETPISVALFGMTTFTSNTNVVLFGSVGLRSTLGTPEVLFKVIRDTAVIGSTLSSPIAAGEFFNVPISFVDLNVPPGFHRYTLTAELTTSSVTTNADIVGPVTFTGLAITT</sequence>
<dbReference type="EMBL" id="FNDU01000005">
    <property type="protein sequence ID" value="SDI13093.1"/>
    <property type="molecule type" value="Genomic_DNA"/>
</dbReference>
<accession>A0A1G8I2I8</accession>
<evidence type="ECO:0000313" key="2">
    <source>
        <dbReference type="Proteomes" id="UP000199017"/>
    </source>
</evidence>